<evidence type="ECO:0000313" key="2">
    <source>
        <dbReference type="Proteomes" id="UP001500752"/>
    </source>
</evidence>
<name>A0ABP7CJS7_9MICC</name>
<dbReference type="RefSeq" id="WP_345151638.1">
    <property type="nucleotide sequence ID" value="NZ_BAABEO010000019.1"/>
</dbReference>
<reference evidence="2" key="1">
    <citation type="journal article" date="2019" name="Int. J. Syst. Evol. Microbiol.">
        <title>The Global Catalogue of Microorganisms (GCM) 10K type strain sequencing project: providing services to taxonomists for standard genome sequencing and annotation.</title>
        <authorList>
            <consortium name="The Broad Institute Genomics Platform"/>
            <consortium name="The Broad Institute Genome Sequencing Center for Infectious Disease"/>
            <person name="Wu L."/>
            <person name="Ma J."/>
        </authorList>
    </citation>
    <scope>NUCLEOTIDE SEQUENCE [LARGE SCALE GENOMIC DNA]</scope>
    <source>
        <strain evidence="2">JCM 30742</strain>
    </source>
</reference>
<organism evidence="1 2">
    <name type="scientific">Arthrobacter ginkgonis</name>
    <dbReference type="NCBI Taxonomy" id="1630594"/>
    <lineage>
        <taxon>Bacteria</taxon>
        <taxon>Bacillati</taxon>
        <taxon>Actinomycetota</taxon>
        <taxon>Actinomycetes</taxon>
        <taxon>Micrococcales</taxon>
        <taxon>Micrococcaceae</taxon>
        <taxon>Arthrobacter</taxon>
    </lineage>
</organism>
<gene>
    <name evidence="1" type="ORF">GCM10023081_28060</name>
</gene>
<evidence type="ECO:0000313" key="1">
    <source>
        <dbReference type="EMBL" id="GAA3689075.1"/>
    </source>
</evidence>
<accession>A0ABP7CJS7</accession>
<comment type="caution">
    <text evidence="1">The sequence shown here is derived from an EMBL/GenBank/DDBJ whole genome shotgun (WGS) entry which is preliminary data.</text>
</comment>
<dbReference type="EMBL" id="BAABEO010000019">
    <property type="protein sequence ID" value="GAA3689075.1"/>
    <property type="molecule type" value="Genomic_DNA"/>
</dbReference>
<protein>
    <submittedName>
        <fullName evidence="1">Uncharacterized protein</fullName>
    </submittedName>
</protein>
<sequence length="745" mass="78897">MVQAREAHDDYERHYAEKIWALIPEIYRHEDGLAGHPGQLRALVEILAEQAAVERRSIDRVLADSRIDEADDWAVAYLGQLLGTRLLHRLNSAGRRKDVGHTLANRRRAGTPRLLETLAKEVADWDAVVQEAFVHLLRYPHALDRTFPAGPVTHTPQGGFPDLRRARIGDVAGGPFEDLAYRPEFRPGRGTRGRYNIPKVNLALYRKYAFLLADVTPFRLDATHYAIDPSGRGHVPLFQSGDVTRRDCEKPAEWDVRMPITCRRLNAVLYRLPISQASGGPGWGGLAGRTFESAEALRAAAAAAGSGNLPALLAAALVADTPKARLLADAAGPSISLALDGGTPLRPHAVAGAGLEVWADGTTVAAGVEVLVDPALGLVELTDAAGPVLEVRRAHYGILFPVGAGTHDRSNRIPDAGPAPIATTSPVLSAVTGDRVFGDSRTYTPTTAGSKMDVTGTARLWAADRERPFVLLRPAPNGTSIEVRAQGAGASLALNGLWLGSLLRGTAQGGPLCELRLTGSFDRIQLSDLTLDPGGTQAALAGQTPKAIPHLRLVLAGRVEDLVIDRCVLGSIHEAAGSTGSSVACTAAQVAVTDSILLPLGADPVLSLAGAKVRIDRSTVLGDCRLGRADINDSIIDGVLEVQDAQNSCLRFSMVRSGGRTPSPYECVVLPGGLPLGSFESVRFGDAGLGVLTPTCPEQVREGAEGGTEMGVFNRAFVSIKLADLSAKVAEFAPVQAVVQLIVQT</sequence>
<proteinExistence type="predicted"/>
<dbReference type="Proteomes" id="UP001500752">
    <property type="component" value="Unassembled WGS sequence"/>
</dbReference>
<keyword evidence="2" id="KW-1185">Reference proteome</keyword>